<keyword evidence="4" id="KW-1185">Reference proteome</keyword>
<dbReference type="EMBL" id="JAACFV010000092">
    <property type="protein sequence ID" value="KAF7506176.1"/>
    <property type="molecule type" value="Genomic_DNA"/>
</dbReference>
<accession>A0A8H7AFH6</accession>
<evidence type="ECO:0000259" key="2">
    <source>
        <dbReference type="Pfam" id="PF25560"/>
    </source>
</evidence>
<proteinExistence type="predicted"/>
<dbReference type="Pfam" id="PF25560">
    <property type="entry name" value="DUF7932"/>
    <property type="match status" value="1"/>
</dbReference>
<feature type="domain" description="DUF7932" evidence="2">
    <location>
        <begin position="360"/>
        <end position="490"/>
    </location>
</feature>
<sequence length="1240" mass="135145">MNIKISVDGQDGALIARSNGFSRVEPNNPVALVRQDQRRNGEHGTDAALPVPGSPAGLLAVDVTESEETQGGIRVNVIKSTGMEKPPASVEIPIRQDVLFTAIGGDGEPGGIGGDGQHGMDGTDGAIATRTSNATPGNDGGNGGNAGRGTNGGDGGHGGTINVFLAEDETHLLLACSWDTRRGKGGLAGRHGNPGRGGRGGRGGAGCTWTELVGYNYYCTSNCVGTRSEPSVSRALVTTGSRVGSGTMAWMANLGAQAVDGGNMQAIIARVAQQYGASRHRQIDPGNCRCADGQGNCVGCGTTEVYKKFQKLPACDGKDGQPGASIADSLSPGTDGHDGKTTIHVRHADGTRHEYSSPYKLELVDFDVEDENGDGIFEPGEHLFIRRIRVRNTGGMPSPTCPIPVTAVASKWLAPVPGDAGRTFLPSSIVVHELVTLEGCIKVLIRRDEHPPACGSVFFQQDVLSIIATMPWLERSLPYFSFSRAVDIQYPCELRNFETLASLAQGSRSKIAWEVFNKSNKTLGHMAPSPRSIEVDASFPADYGALLSPPETWPDKVGQAVASISAREASRLEQVLRISLNARSYQHVVFRLSLWISDPNQEPLDEAHTRDKVSLIQQKDIPIQISSHYLQSSHSSFLLVTNSETTRHRAEAMQAFVHNELSMEIDIWNVDLYGGLQYREEKNRTRESVLTSYEGKTLLFLGDQFQFFGAGQRQITELCDPRCLAQAALRETSCLFLGSSGQQGFESLTKALISPPSCRVSEIEQHMQASRRFLNVEEMTMSIWQERVLGSSDLTTYIMPVQSRWYRLGMASPRSEAKKAAKYLRNHLPQERFLVSTISPDTTKNFLSKKKSNADWGSICVLQGISHRASLVATETQPSQQAQISSPARQSASGRNILHSHAASVLNPFEKFMIVSSLPNHKRVDIVWSQSTAENTSQPRHSQFIVDAAGLSILSKISTEIRVLLHKAPWPDTITFPSQNAPQDKTFQVLDLHLPTLSSLLQHPHAKTAAVIIPSCILDMLQFILACTKPQKKRHVVRSALLPISQRRRNLHTFLQQTFSTLLSRHESHASPEALKEFHKNTKSCHSRFKANKRNTSVLIIRRAAELVGKSEHAFKAGQKSGSDVVPVNQLLNQTEWDARVEHIDQMVARVEQESADARTVLDRMILAPGRSDSGEAIEINCQPAQSGSGLLTRTIERDFEVGNQHGIGHGQVTEEGRESCAVIAELHAASEERVAVELR</sequence>
<dbReference type="InterPro" id="IPR057692">
    <property type="entry name" value="DUF7932"/>
</dbReference>
<evidence type="ECO:0000313" key="4">
    <source>
        <dbReference type="Proteomes" id="UP000606974"/>
    </source>
</evidence>
<feature type="compositionally biased region" description="Gly residues" evidence="1">
    <location>
        <begin position="138"/>
        <end position="154"/>
    </location>
</feature>
<comment type="caution">
    <text evidence="3">The sequence shown here is derived from an EMBL/GenBank/DDBJ whole genome shotgun (WGS) entry which is preliminary data.</text>
</comment>
<reference evidence="3" key="1">
    <citation type="submission" date="2020-02" db="EMBL/GenBank/DDBJ databases">
        <authorList>
            <person name="Palmer J.M."/>
        </authorList>
    </citation>
    <scope>NUCLEOTIDE SEQUENCE</scope>
    <source>
        <strain evidence="3">EPUS1.4</strain>
        <tissue evidence="3">Thallus</tissue>
    </source>
</reference>
<gene>
    <name evidence="3" type="ORF">GJ744_012156</name>
</gene>
<dbReference type="Proteomes" id="UP000606974">
    <property type="component" value="Unassembled WGS sequence"/>
</dbReference>
<name>A0A8H7AFH6_9EURO</name>
<dbReference type="OrthoDB" id="4152742at2759"/>
<dbReference type="AlphaFoldDB" id="A0A8H7AFH6"/>
<evidence type="ECO:0000313" key="3">
    <source>
        <dbReference type="EMBL" id="KAF7506176.1"/>
    </source>
</evidence>
<organism evidence="3 4">
    <name type="scientific">Endocarpon pusillum</name>
    <dbReference type="NCBI Taxonomy" id="364733"/>
    <lineage>
        <taxon>Eukaryota</taxon>
        <taxon>Fungi</taxon>
        <taxon>Dikarya</taxon>
        <taxon>Ascomycota</taxon>
        <taxon>Pezizomycotina</taxon>
        <taxon>Eurotiomycetes</taxon>
        <taxon>Chaetothyriomycetidae</taxon>
        <taxon>Verrucariales</taxon>
        <taxon>Verrucariaceae</taxon>
        <taxon>Endocarpon</taxon>
    </lineage>
</organism>
<evidence type="ECO:0000256" key="1">
    <source>
        <dbReference type="SAM" id="MobiDB-lite"/>
    </source>
</evidence>
<feature type="region of interest" description="Disordered" evidence="1">
    <location>
        <begin position="319"/>
        <end position="340"/>
    </location>
</feature>
<feature type="region of interest" description="Disordered" evidence="1">
    <location>
        <begin position="126"/>
        <end position="154"/>
    </location>
</feature>
<protein>
    <recommendedName>
        <fullName evidence="2">DUF7932 domain-containing protein</fullName>
    </recommendedName>
</protein>